<dbReference type="EMBL" id="KN832888">
    <property type="protein sequence ID" value="KIM95101.1"/>
    <property type="molecule type" value="Genomic_DNA"/>
</dbReference>
<comment type="similarity">
    <text evidence="3">Belongs to the HRI1 family.</text>
</comment>
<name>A0A0C3GY33_OIDMZ</name>
<dbReference type="GO" id="GO:0005634">
    <property type="term" value="C:nucleus"/>
    <property type="evidence" value="ECO:0007669"/>
    <property type="project" value="UniProtKB-SubCell"/>
</dbReference>
<evidence type="ECO:0000256" key="4">
    <source>
        <dbReference type="ARBA" id="ARBA00017063"/>
    </source>
</evidence>
<dbReference type="InterPro" id="IPR038744">
    <property type="entry name" value="Hri1_N"/>
</dbReference>
<dbReference type="InParanoid" id="A0A0C3GY33"/>
<dbReference type="OrthoDB" id="4045395at2759"/>
<evidence type="ECO:0000256" key="2">
    <source>
        <dbReference type="ARBA" id="ARBA00004496"/>
    </source>
</evidence>
<evidence type="ECO:0000256" key="1">
    <source>
        <dbReference type="ARBA" id="ARBA00004123"/>
    </source>
</evidence>
<evidence type="ECO:0000313" key="8">
    <source>
        <dbReference type="Proteomes" id="UP000054321"/>
    </source>
</evidence>
<evidence type="ECO:0000256" key="5">
    <source>
        <dbReference type="ARBA" id="ARBA00022490"/>
    </source>
</evidence>
<dbReference type="Gene3D" id="2.40.128.320">
    <property type="entry name" value="Protein HRI1, N-terminal domain"/>
    <property type="match status" value="1"/>
</dbReference>
<keyword evidence="5" id="KW-0963">Cytoplasm</keyword>
<proteinExistence type="inferred from homology"/>
<dbReference type="STRING" id="913774.A0A0C3GY33"/>
<keyword evidence="6" id="KW-0539">Nucleus</keyword>
<dbReference type="CDD" id="cd11692">
    <property type="entry name" value="HRI1_N_like"/>
    <property type="match status" value="1"/>
</dbReference>
<evidence type="ECO:0000313" key="7">
    <source>
        <dbReference type="EMBL" id="KIM95101.1"/>
    </source>
</evidence>
<dbReference type="HOGENOM" id="CLU_060351_0_0_1"/>
<organism evidence="7 8">
    <name type="scientific">Oidiodendron maius (strain Zn)</name>
    <dbReference type="NCBI Taxonomy" id="913774"/>
    <lineage>
        <taxon>Eukaryota</taxon>
        <taxon>Fungi</taxon>
        <taxon>Dikarya</taxon>
        <taxon>Ascomycota</taxon>
        <taxon>Pezizomycotina</taxon>
        <taxon>Leotiomycetes</taxon>
        <taxon>Leotiomycetes incertae sedis</taxon>
        <taxon>Myxotrichaceae</taxon>
        <taxon>Oidiodendron</taxon>
    </lineage>
</organism>
<dbReference type="Proteomes" id="UP000054321">
    <property type="component" value="Unassembled WGS sequence"/>
</dbReference>
<dbReference type="InterPro" id="IPR043047">
    <property type="entry name" value="Hri1_N_sf"/>
</dbReference>
<protein>
    <recommendedName>
        <fullName evidence="4">Protein HRI1</fullName>
    </recommendedName>
</protein>
<evidence type="ECO:0000256" key="3">
    <source>
        <dbReference type="ARBA" id="ARBA00005229"/>
    </source>
</evidence>
<dbReference type="Pfam" id="PF16815">
    <property type="entry name" value="HRI1"/>
    <property type="match status" value="1"/>
</dbReference>
<evidence type="ECO:0000256" key="6">
    <source>
        <dbReference type="ARBA" id="ARBA00023242"/>
    </source>
</evidence>
<dbReference type="InterPro" id="IPR031818">
    <property type="entry name" value="Hri1"/>
</dbReference>
<sequence>MGYTKISTRISIRWLPDPPSEPTDTLVYNVGSYFLDLRVLKGPERTIDWAMAGVREVLSRDPLKCRWTHIIDSHGPASTPDEGSFTPLPNGDSLESGTMACPARNGAMTPYEEVWRELSPLPGPSWGWILQSLGDEGKIFLARIGGGFLALCEGREGFGARREEWDSQGEGEWVEMYALGDMSALPSMRQLGEMVNGEEGWRMGDVVTVEGREFVVRAYEMLNG</sequence>
<reference evidence="7 8" key="1">
    <citation type="submission" date="2014-04" db="EMBL/GenBank/DDBJ databases">
        <authorList>
            <consortium name="DOE Joint Genome Institute"/>
            <person name="Kuo A."/>
            <person name="Martino E."/>
            <person name="Perotto S."/>
            <person name="Kohler A."/>
            <person name="Nagy L.G."/>
            <person name="Floudas D."/>
            <person name="Copeland A."/>
            <person name="Barry K.W."/>
            <person name="Cichocki N."/>
            <person name="Veneault-Fourrey C."/>
            <person name="LaButti K."/>
            <person name="Lindquist E.A."/>
            <person name="Lipzen A."/>
            <person name="Lundell T."/>
            <person name="Morin E."/>
            <person name="Murat C."/>
            <person name="Sun H."/>
            <person name="Tunlid A."/>
            <person name="Henrissat B."/>
            <person name="Grigoriev I.V."/>
            <person name="Hibbett D.S."/>
            <person name="Martin F."/>
            <person name="Nordberg H.P."/>
            <person name="Cantor M.N."/>
            <person name="Hua S.X."/>
        </authorList>
    </citation>
    <scope>NUCLEOTIDE SEQUENCE [LARGE SCALE GENOMIC DNA]</scope>
    <source>
        <strain evidence="7 8">Zn</strain>
    </source>
</reference>
<keyword evidence="8" id="KW-1185">Reference proteome</keyword>
<gene>
    <name evidence="7" type="ORF">OIDMADRAFT_207150</name>
</gene>
<accession>A0A0C3GY33</accession>
<dbReference type="AlphaFoldDB" id="A0A0C3GY33"/>
<reference evidence="8" key="2">
    <citation type="submission" date="2015-01" db="EMBL/GenBank/DDBJ databases">
        <title>Evolutionary Origins and Diversification of the Mycorrhizal Mutualists.</title>
        <authorList>
            <consortium name="DOE Joint Genome Institute"/>
            <consortium name="Mycorrhizal Genomics Consortium"/>
            <person name="Kohler A."/>
            <person name="Kuo A."/>
            <person name="Nagy L.G."/>
            <person name="Floudas D."/>
            <person name="Copeland A."/>
            <person name="Barry K.W."/>
            <person name="Cichocki N."/>
            <person name="Veneault-Fourrey C."/>
            <person name="LaButti K."/>
            <person name="Lindquist E.A."/>
            <person name="Lipzen A."/>
            <person name="Lundell T."/>
            <person name="Morin E."/>
            <person name="Murat C."/>
            <person name="Riley R."/>
            <person name="Ohm R."/>
            <person name="Sun H."/>
            <person name="Tunlid A."/>
            <person name="Henrissat B."/>
            <person name="Grigoriev I.V."/>
            <person name="Hibbett D.S."/>
            <person name="Martin F."/>
        </authorList>
    </citation>
    <scope>NUCLEOTIDE SEQUENCE [LARGE SCALE GENOMIC DNA]</scope>
    <source>
        <strain evidence="8">Zn</strain>
    </source>
</reference>
<comment type="subcellular location">
    <subcellularLocation>
        <location evidence="2">Cytoplasm</location>
    </subcellularLocation>
    <subcellularLocation>
        <location evidence="1">Nucleus</location>
    </subcellularLocation>
</comment>
<dbReference type="GO" id="GO:0005737">
    <property type="term" value="C:cytoplasm"/>
    <property type="evidence" value="ECO:0007669"/>
    <property type="project" value="UniProtKB-SubCell"/>
</dbReference>